<comment type="caution">
    <text evidence="1">The sequence shown here is derived from an EMBL/GenBank/DDBJ whole genome shotgun (WGS) entry which is preliminary data.</text>
</comment>
<evidence type="ECO:0000313" key="2">
    <source>
        <dbReference type="Proteomes" id="UP001597187"/>
    </source>
</evidence>
<name>A0ABD6APG6_9EURY</name>
<evidence type="ECO:0008006" key="3">
    <source>
        <dbReference type="Google" id="ProtNLM"/>
    </source>
</evidence>
<sequence length="163" mass="16342">MTRLSVPATVALTVVLVVSLGAGTTVFAQEVPDARLTVTDATVTPEQPVTGAPTTVSATVSLSAGSPSPVSLDRVELREGDETLAAADDLGALSQGGTLTVPLTTTFDSPGARDLELRVVGENATGAEVSATRPLSLVVESAPPQVTVRSGSAVADSPHEVAV</sequence>
<accession>A0ABD6APG6</accession>
<dbReference type="AlphaFoldDB" id="A0ABD6APG6"/>
<dbReference type="InterPro" id="IPR013783">
    <property type="entry name" value="Ig-like_fold"/>
</dbReference>
<dbReference type="Proteomes" id="UP001597187">
    <property type="component" value="Unassembled WGS sequence"/>
</dbReference>
<keyword evidence="2" id="KW-1185">Reference proteome</keyword>
<gene>
    <name evidence="1" type="ORF">ACFSBT_00470</name>
</gene>
<evidence type="ECO:0000313" key="1">
    <source>
        <dbReference type="EMBL" id="MFD1511748.1"/>
    </source>
</evidence>
<feature type="non-terminal residue" evidence="1">
    <location>
        <position position="163"/>
    </location>
</feature>
<organism evidence="1 2">
    <name type="scientific">Halomarina rubra</name>
    <dbReference type="NCBI Taxonomy" id="2071873"/>
    <lineage>
        <taxon>Archaea</taxon>
        <taxon>Methanobacteriati</taxon>
        <taxon>Methanobacteriota</taxon>
        <taxon>Stenosarchaea group</taxon>
        <taxon>Halobacteria</taxon>
        <taxon>Halobacteriales</taxon>
        <taxon>Natronomonadaceae</taxon>
        <taxon>Halomarina</taxon>
    </lineage>
</organism>
<dbReference type="Gene3D" id="2.60.40.10">
    <property type="entry name" value="Immunoglobulins"/>
    <property type="match status" value="1"/>
</dbReference>
<protein>
    <recommendedName>
        <fullName evidence="3">CARDB domain-containing protein</fullName>
    </recommendedName>
</protein>
<proteinExistence type="predicted"/>
<reference evidence="1 2" key="1">
    <citation type="journal article" date="2019" name="Int. J. Syst. Evol. Microbiol.">
        <title>The Global Catalogue of Microorganisms (GCM) 10K type strain sequencing project: providing services to taxonomists for standard genome sequencing and annotation.</title>
        <authorList>
            <consortium name="The Broad Institute Genomics Platform"/>
            <consortium name="The Broad Institute Genome Sequencing Center for Infectious Disease"/>
            <person name="Wu L."/>
            <person name="Ma J."/>
        </authorList>
    </citation>
    <scope>NUCLEOTIDE SEQUENCE [LARGE SCALE GENOMIC DNA]</scope>
    <source>
        <strain evidence="1 2">CGMCC 1.12563</strain>
    </source>
</reference>
<dbReference type="EMBL" id="JBHUDC010000001">
    <property type="protein sequence ID" value="MFD1511748.1"/>
    <property type="molecule type" value="Genomic_DNA"/>
</dbReference>